<dbReference type="EMBL" id="VFOQ01000001">
    <property type="protein sequence ID" value="TQL61034.1"/>
    <property type="molecule type" value="Genomic_DNA"/>
</dbReference>
<dbReference type="RefSeq" id="WP_141788867.1">
    <property type="nucleotide sequence ID" value="NZ_BAAAKX010000001.1"/>
</dbReference>
<comment type="caution">
    <text evidence="2">The sequence shown here is derived from an EMBL/GenBank/DDBJ whole genome shotgun (WGS) entry which is preliminary data.</text>
</comment>
<dbReference type="Proteomes" id="UP000319514">
    <property type="component" value="Unassembled WGS sequence"/>
</dbReference>
<dbReference type="PANTHER" id="PTHR34215">
    <property type="entry name" value="BLL0784 PROTEIN"/>
    <property type="match status" value="1"/>
</dbReference>
<dbReference type="AlphaFoldDB" id="A0A542ZL04"/>
<evidence type="ECO:0000313" key="2">
    <source>
        <dbReference type="EMBL" id="TQL61034.1"/>
    </source>
</evidence>
<protein>
    <recommendedName>
        <fullName evidence="1">YlxR domain-containing protein</fullName>
    </recommendedName>
</protein>
<reference evidence="2 3" key="1">
    <citation type="submission" date="2019-06" db="EMBL/GenBank/DDBJ databases">
        <title>Sequencing the genomes of 1000 actinobacteria strains.</title>
        <authorList>
            <person name="Klenk H.-P."/>
        </authorList>
    </citation>
    <scope>NUCLEOTIDE SEQUENCE [LARGE SCALE GENOMIC DNA]</scope>
    <source>
        <strain evidence="2 3">DSM 18082</strain>
    </source>
</reference>
<dbReference type="Pfam" id="PF04296">
    <property type="entry name" value="YlxR"/>
    <property type="match status" value="1"/>
</dbReference>
<dbReference type="PANTHER" id="PTHR34215:SF1">
    <property type="entry name" value="YLXR DOMAIN-CONTAINING PROTEIN"/>
    <property type="match status" value="1"/>
</dbReference>
<sequence length="122" mass="13803">MVQTDRTQDVRVRRSHSTARTCVGCRSRDDRSSLLRVVAVWNEQEHQLVAHPDPRRRLPGRGAWLHPTPECLELAVRRRAFARALRVKAPLDTSRVRAHVLEEQQAVVGGSQEPSEHATESG</sequence>
<dbReference type="SUPFAM" id="SSF64376">
    <property type="entry name" value="YlxR-like"/>
    <property type="match status" value="1"/>
</dbReference>
<evidence type="ECO:0000313" key="3">
    <source>
        <dbReference type="Proteomes" id="UP000319514"/>
    </source>
</evidence>
<gene>
    <name evidence="2" type="ORF">FB474_2438</name>
</gene>
<name>A0A542ZL04_9MICO</name>
<organism evidence="2 3">
    <name type="scientific">Oryzihumus leptocrescens</name>
    <dbReference type="NCBI Taxonomy" id="297536"/>
    <lineage>
        <taxon>Bacteria</taxon>
        <taxon>Bacillati</taxon>
        <taxon>Actinomycetota</taxon>
        <taxon>Actinomycetes</taxon>
        <taxon>Micrococcales</taxon>
        <taxon>Intrasporangiaceae</taxon>
        <taxon>Oryzihumus</taxon>
    </lineage>
</organism>
<proteinExistence type="predicted"/>
<keyword evidence="3" id="KW-1185">Reference proteome</keyword>
<feature type="domain" description="YlxR" evidence="1">
    <location>
        <begin position="20"/>
        <end position="92"/>
    </location>
</feature>
<dbReference type="InterPro" id="IPR035931">
    <property type="entry name" value="YlxR-like_sf"/>
</dbReference>
<evidence type="ECO:0000259" key="1">
    <source>
        <dbReference type="Pfam" id="PF04296"/>
    </source>
</evidence>
<dbReference type="InterPro" id="IPR037465">
    <property type="entry name" value="YlxR"/>
</dbReference>
<dbReference type="InterPro" id="IPR007393">
    <property type="entry name" value="YlxR_dom"/>
</dbReference>
<dbReference type="OrthoDB" id="5244965at2"/>
<dbReference type="Gene3D" id="3.30.1230.10">
    <property type="entry name" value="YlxR-like"/>
    <property type="match status" value="1"/>
</dbReference>
<accession>A0A542ZL04</accession>